<dbReference type="InterPro" id="IPR046357">
    <property type="entry name" value="PPIase_dom_sf"/>
</dbReference>
<dbReference type="EMBL" id="GU474933">
    <property type="protein sequence ID" value="ADI19806.1"/>
    <property type="molecule type" value="Genomic_DNA"/>
</dbReference>
<evidence type="ECO:0000256" key="2">
    <source>
        <dbReference type="ARBA" id="ARBA00007656"/>
    </source>
</evidence>
<reference evidence="11" key="1">
    <citation type="journal article" date="2011" name="Environ. Microbiol.">
        <title>Time-series analyses of Monterey Bay coastal microbial picoplankton using a 'genome proxy' microarray.</title>
        <authorList>
            <person name="Rich V.I."/>
            <person name="Pham V.D."/>
            <person name="Eppley J."/>
            <person name="Shi Y."/>
            <person name="DeLong E.F."/>
        </authorList>
    </citation>
    <scope>NUCLEOTIDE SEQUENCE</scope>
</reference>
<evidence type="ECO:0000256" key="8">
    <source>
        <dbReference type="PROSITE-ProRule" id="PRU00278"/>
    </source>
</evidence>
<feature type="signal peptide" evidence="9">
    <location>
        <begin position="1"/>
        <end position="21"/>
    </location>
</feature>
<comment type="similarity">
    <text evidence="2">Belongs to the PpiC/parvulin rotamase family.</text>
</comment>
<proteinExistence type="inferred from homology"/>
<dbReference type="AlphaFoldDB" id="E0XZG5"/>
<dbReference type="InterPro" id="IPR000297">
    <property type="entry name" value="PPIase_PpiC"/>
</dbReference>
<feature type="chain" id="PRO_5003143226" description="Parvulin-like PPIase" evidence="9">
    <location>
        <begin position="22"/>
        <end position="288"/>
    </location>
</feature>
<dbReference type="Gene3D" id="3.10.50.40">
    <property type="match status" value="1"/>
</dbReference>
<dbReference type="SUPFAM" id="SSF54534">
    <property type="entry name" value="FKBP-like"/>
    <property type="match status" value="1"/>
</dbReference>
<evidence type="ECO:0000256" key="9">
    <source>
        <dbReference type="SAM" id="SignalP"/>
    </source>
</evidence>
<feature type="domain" description="PpiC" evidence="10">
    <location>
        <begin position="142"/>
        <end position="232"/>
    </location>
</feature>
<accession>E0XZG5</accession>
<dbReference type="SUPFAM" id="SSF109998">
    <property type="entry name" value="Triger factor/SurA peptide-binding domain-like"/>
    <property type="match status" value="1"/>
</dbReference>
<dbReference type="GO" id="GO:0003755">
    <property type="term" value="F:peptidyl-prolyl cis-trans isomerase activity"/>
    <property type="evidence" value="ECO:0007669"/>
    <property type="project" value="UniProtKB-KW"/>
</dbReference>
<dbReference type="PANTHER" id="PTHR47245:SF2">
    <property type="entry name" value="PEPTIDYL-PROLYL CIS-TRANS ISOMERASE HP_0175-RELATED"/>
    <property type="match status" value="1"/>
</dbReference>
<evidence type="ECO:0000313" key="11">
    <source>
        <dbReference type="EMBL" id="ADI19806.1"/>
    </source>
</evidence>
<evidence type="ECO:0000256" key="4">
    <source>
        <dbReference type="ARBA" id="ARBA00018370"/>
    </source>
</evidence>
<evidence type="ECO:0000256" key="5">
    <source>
        <dbReference type="ARBA" id="ARBA00023110"/>
    </source>
</evidence>
<keyword evidence="9" id="KW-0732">Signal</keyword>
<evidence type="ECO:0000256" key="6">
    <source>
        <dbReference type="ARBA" id="ARBA00030642"/>
    </source>
</evidence>
<evidence type="ECO:0000256" key="1">
    <source>
        <dbReference type="ARBA" id="ARBA00000971"/>
    </source>
</evidence>
<evidence type="ECO:0000256" key="7">
    <source>
        <dbReference type="ARBA" id="ARBA00031484"/>
    </source>
</evidence>
<sequence>MSFIRSFCCAALLVSSPIIFATTSSAQENKPENKITVADVNGEAIYLEEVMRLAEKLPTEYRQRPLESYFGGLVDDVIDSRLAAVAGAESGLSENPGVSRLMEVAAMRVLAEAWIAEQVNKAITEDALTATYKLYIADNGSREEVKARHILVPEEATARAIIEKLTGGADFAEIAKTDSTGPSGPNGGDLGYFARGAMVPTFEAAAFELEPGSFTPEPVQTQFGWHIIKVEDKRVATPPSFEEMVPQLRQNLLNQTLGRILEKLRASAQINKRSFENIRTEAQAAQAQ</sequence>
<dbReference type="EC" id="5.2.1.8" evidence="3"/>
<dbReference type="InterPro" id="IPR050245">
    <property type="entry name" value="PrsA_foldase"/>
</dbReference>
<dbReference type="InterPro" id="IPR027304">
    <property type="entry name" value="Trigger_fact/SurA_dom_sf"/>
</dbReference>
<comment type="catalytic activity">
    <reaction evidence="1">
        <text>[protein]-peptidylproline (omega=180) = [protein]-peptidylproline (omega=0)</text>
        <dbReference type="Rhea" id="RHEA:16237"/>
        <dbReference type="Rhea" id="RHEA-COMP:10747"/>
        <dbReference type="Rhea" id="RHEA-COMP:10748"/>
        <dbReference type="ChEBI" id="CHEBI:83833"/>
        <dbReference type="ChEBI" id="CHEBI:83834"/>
        <dbReference type="EC" id="5.2.1.8"/>
    </reaction>
</comment>
<dbReference type="PANTHER" id="PTHR47245">
    <property type="entry name" value="PEPTIDYLPROLYL ISOMERASE"/>
    <property type="match status" value="1"/>
</dbReference>
<keyword evidence="5 8" id="KW-0697">Rotamase</keyword>
<evidence type="ECO:0000259" key="10">
    <source>
        <dbReference type="PROSITE" id="PS50198"/>
    </source>
</evidence>
<dbReference type="PROSITE" id="PS50198">
    <property type="entry name" value="PPIC_PPIASE_2"/>
    <property type="match status" value="1"/>
</dbReference>
<dbReference type="Pfam" id="PF13616">
    <property type="entry name" value="Rotamase_3"/>
    <property type="match status" value="1"/>
</dbReference>
<protein>
    <recommendedName>
        <fullName evidence="4">Parvulin-like PPIase</fullName>
        <ecNumber evidence="3">5.2.1.8</ecNumber>
    </recommendedName>
    <alternativeName>
        <fullName evidence="6">Peptidyl-prolyl cis-trans isomerase plp</fullName>
    </alternativeName>
    <alternativeName>
        <fullName evidence="7">Rotamase plp</fullName>
    </alternativeName>
</protein>
<evidence type="ECO:0000256" key="3">
    <source>
        <dbReference type="ARBA" id="ARBA00013194"/>
    </source>
</evidence>
<keyword evidence="8 11" id="KW-0413">Isomerase</keyword>
<organism evidence="11">
    <name type="scientific">uncultured alpha proteobacterium EB000_37G09</name>
    <dbReference type="NCBI Taxonomy" id="710792"/>
    <lineage>
        <taxon>Bacteria</taxon>
        <taxon>Pseudomonadati</taxon>
        <taxon>Pseudomonadota</taxon>
        <taxon>Alphaproteobacteria</taxon>
        <taxon>environmental samples</taxon>
    </lineage>
</organism>
<name>E0XZG5_9PROT</name>